<dbReference type="Proteomes" id="UP000069912">
    <property type="component" value="Chromosome"/>
</dbReference>
<accession>A0A0X8FBN4</accession>
<protein>
    <recommendedName>
        <fullName evidence="5">FeoB-associated Cys-rich membrane protein</fullName>
    </recommendedName>
</protein>
<dbReference type="KEGG" id="asan:AWM72_06200"/>
<dbReference type="RefSeq" id="WP_067974927.1">
    <property type="nucleotide sequence ID" value="NZ_CAJHKM010000001.1"/>
</dbReference>
<sequence length="64" mass="6930">MGDILVLLILIPIIFYAGRAVYQEFHGQGPCAACAFKQEGCAGSCKPIKKAKTSGQTSYYCKLK</sequence>
<reference evidence="2 4" key="3">
    <citation type="submission" date="2017-12" db="EMBL/GenBank/DDBJ databases">
        <title>Phylogenetic diversity of female urinary microbiome.</title>
        <authorList>
            <person name="Thomas-White K."/>
            <person name="Wolfe A.J."/>
        </authorList>
    </citation>
    <scope>NUCLEOTIDE SEQUENCE [LARGE SCALE GENOMIC DNA]</scope>
    <source>
        <strain evidence="2 4">UMB0139</strain>
    </source>
</reference>
<dbReference type="EMBL" id="PKGY01000007">
    <property type="protein sequence ID" value="PKZ20703.1"/>
    <property type="molecule type" value="Genomic_DNA"/>
</dbReference>
<evidence type="ECO:0000313" key="2">
    <source>
        <dbReference type="EMBL" id="PKZ20703.1"/>
    </source>
</evidence>
<reference evidence="1 3" key="1">
    <citation type="journal article" date="2016" name="Genome Announc.">
        <title>Complete Genome Sequences of Aerococcus christensenii CCUG 28831T, Aerococcus sanguinicola CCUG 43001T, Aerococcus urinae CCUG 36881T, Aerococcus urinaeequi CCUG 28094T, Aerococcus urinaehominis CCUG 42038 BT, and Aerococcus viridans CCUG 4311T.</title>
        <authorList>
            <person name="Carkaci D."/>
            <person name="Dargis R."/>
            <person name="Nielsen X.C."/>
            <person name="Skovgaard O."/>
            <person name="Fuursted K."/>
            <person name="Christensen J.J."/>
        </authorList>
    </citation>
    <scope>NUCLEOTIDE SEQUENCE [LARGE SCALE GENOMIC DNA]</scope>
    <source>
        <strain evidence="1 3">CCUG43001</strain>
    </source>
</reference>
<evidence type="ECO:0000313" key="1">
    <source>
        <dbReference type="EMBL" id="AMB94379.1"/>
    </source>
</evidence>
<dbReference type="AlphaFoldDB" id="A0A0X8FBN4"/>
<evidence type="ECO:0000313" key="4">
    <source>
        <dbReference type="Proteomes" id="UP000234239"/>
    </source>
</evidence>
<keyword evidence="3" id="KW-1185">Reference proteome</keyword>
<dbReference type="OrthoDB" id="2136490at2"/>
<gene>
    <name evidence="1" type="ORF">AWM72_06200</name>
    <name evidence="2" type="ORF">CYJ28_09460</name>
</gene>
<dbReference type="EMBL" id="CP014160">
    <property type="protein sequence ID" value="AMB94379.1"/>
    <property type="molecule type" value="Genomic_DNA"/>
</dbReference>
<name>A0A0X8FBN4_9LACT</name>
<dbReference type="Proteomes" id="UP000234239">
    <property type="component" value="Unassembled WGS sequence"/>
</dbReference>
<proteinExistence type="predicted"/>
<organism evidence="1 3">
    <name type="scientific">Aerococcus sanguinicola</name>
    <dbReference type="NCBI Taxonomy" id="119206"/>
    <lineage>
        <taxon>Bacteria</taxon>
        <taxon>Bacillati</taxon>
        <taxon>Bacillota</taxon>
        <taxon>Bacilli</taxon>
        <taxon>Lactobacillales</taxon>
        <taxon>Aerococcaceae</taxon>
        <taxon>Aerococcus</taxon>
    </lineage>
</organism>
<dbReference type="GeneID" id="92903657"/>
<evidence type="ECO:0000313" key="3">
    <source>
        <dbReference type="Proteomes" id="UP000069912"/>
    </source>
</evidence>
<evidence type="ECO:0008006" key="5">
    <source>
        <dbReference type="Google" id="ProtNLM"/>
    </source>
</evidence>
<reference evidence="3" key="2">
    <citation type="submission" date="2016-01" db="EMBL/GenBank/DDBJ databases">
        <title>Six Aerococcus type strain genome sequencing and assembly using PacBio and Illumina Hiseq.</title>
        <authorList>
            <person name="Carkaci D."/>
            <person name="Dargis R."/>
            <person name="Nielsen X.C."/>
            <person name="Skovgaard O."/>
            <person name="Fuursted K."/>
            <person name="Christensen J.J."/>
        </authorList>
    </citation>
    <scope>NUCLEOTIDE SEQUENCE [LARGE SCALE GENOMIC DNA]</scope>
    <source>
        <strain evidence="3">CCUG43001</strain>
    </source>
</reference>